<comment type="caution">
    <text evidence="2">The sequence shown here is derived from an EMBL/GenBank/DDBJ whole genome shotgun (WGS) entry which is preliminary data.</text>
</comment>
<evidence type="ECO:0000313" key="2">
    <source>
        <dbReference type="EMBL" id="KAE9138841.1"/>
    </source>
</evidence>
<organism evidence="2 3">
    <name type="scientific">Phytophthora fragariae</name>
    <dbReference type="NCBI Taxonomy" id="53985"/>
    <lineage>
        <taxon>Eukaryota</taxon>
        <taxon>Sar</taxon>
        <taxon>Stramenopiles</taxon>
        <taxon>Oomycota</taxon>
        <taxon>Peronosporomycetes</taxon>
        <taxon>Peronosporales</taxon>
        <taxon>Peronosporaceae</taxon>
        <taxon>Phytophthora</taxon>
    </lineage>
</organism>
<dbReference type="Proteomes" id="UP000488956">
    <property type="component" value="Unassembled WGS sequence"/>
</dbReference>
<proteinExistence type="predicted"/>
<feature type="compositionally biased region" description="Basic and acidic residues" evidence="1">
    <location>
        <begin position="31"/>
        <end position="51"/>
    </location>
</feature>
<feature type="region of interest" description="Disordered" evidence="1">
    <location>
        <begin position="1"/>
        <end position="105"/>
    </location>
</feature>
<gene>
    <name evidence="2" type="ORF">PF010_g819</name>
</gene>
<accession>A0A6G0M1U2</accession>
<sequence length="293" mass="30972">MEDSEPSGIVVDPGSGVTSRACVVSTGSAECDTRAGERGEEQGDYRDRVASADDLSAPSSGGEGAGCDVHRARGGHSSQGGRGERGGRGAKGGRAKGNKDLSKRPTRGKVWGVDEIIFLIKAWKVASLLRLPDGQTAKQAAAADFSVYISHLLALKFEIAGLELEDAGEYLAGIVYAPPKPEGGLAVADPNFRPISQRALEDKMASLRSSFTLISDPNNGTLVDSTGRPEWYSISKSERAEILQKWGRVALSFDCFTALGGIFEDDPNIDPINGGIQLGLVENSIVESPPREN</sequence>
<evidence type="ECO:0000256" key="1">
    <source>
        <dbReference type="SAM" id="MobiDB-lite"/>
    </source>
</evidence>
<reference evidence="2 3" key="1">
    <citation type="submission" date="2018-09" db="EMBL/GenBank/DDBJ databases">
        <title>Genomic investigation of the strawberry pathogen Phytophthora fragariae indicates pathogenicity is determined by transcriptional variation in three key races.</title>
        <authorList>
            <person name="Adams T.M."/>
            <person name="Armitage A.D."/>
            <person name="Sobczyk M.K."/>
            <person name="Bates H.J."/>
            <person name="Dunwell J.M."/>
            <person name="Nellist C.F."/>
            <person name="Harrison R.J."/>
        </authorList>
    </citation>
    <scope>NUCLEOTIDE SEQUENCE [LARGE SCALE GENOMIC DNA]</scope>
    <source>
        <strain evidence="2 3">ONT-3</strain>
    </source>
</reference>
<protein>
    <submittedName>
        <fullName evidence="2">Uncharacterized protein</fullName>
    </submittedName>
</protein>
<dbReference type="EMBL" id="QXFX01000018">
    <property type="protein sequence ID" value="KAE9138841.1"/>
    <property type="molecule type" value="Genomic_DNA"/>
</dbReference>
<name>A0A6G0M1U2_9STRA</name>
<dbReference type="AlphaFoldDB" id="A0A6G0M1U2"/>
<evidence type="ECO:0000313" key="3">
    <source>
        <dbReference type="Proteomes" id="UP000488956"/>
    </source>
</evidence>